<keyword evidence="3" id="KW-1185">Reference proteome</keyword>
<evidence type="ECO:0000256" key="1">
    <source>
        <dbReference type="SAM" id="Phobius"/>
    </source>
</evidence>
<feature type="transmembrane region" description="Helical" evidence="1">
    <location>
        <begin position="21"/>
        <end position="40"/>
    </location>
</feature>
<protein>
    <submittedName>
        <fullName evidence="2">Uncharacterized protein</fullName>
    </submittedName>
</protein>
<keyword evidence="1" id="KW-0472">Membrane</keyword>
<feature type="transmembrane region" description="Helical" evidence="1">
    <location>
        <begin position="94"/>
        <end position="116"/>
    </location>
</feature>
<organism evidence="2 3">
    <name type="scientific">Paspalum notatum var. saurae</name>
    <dbReference type="NCBI Taxonomy" id="547442"/>
    <lineage>
        <taxon>Eukaryota</taxon>
        <taxon>Viridiplantae</taxon>
        <taxon>Streptophyta</taxon>
        <taxon>Embryophyta</taxon>
        <taxon>Tracheophyta</taxon>
        <taxon>Spermatophyta</taxon>
        <taxon>Magnoliopsida</taxon>
        <taxon>Liliopsida</taxon>
        <taxon>Poales</taxon>
        <taxon>Poaceae</taxon>
        <taxon>PACMAD clade</taxon>
        <taxon>Panicoideae</taxon>
        <taxon>Andropogonodae</taxon>
        <taxon>Paspaleae</taxon>
        <taxon>Paspalinae</taxon>
        <taxon>Paspalum</taxon>
    </lineage>
</organism>
<gene>
    <name evidence="2" type="ORF">U9M48_020678</name>
</gene>
<evidence type="ECO:0000313" key="2">
    <source>
        <dbReference type="EMBL" id="WVZ72176.1"/>
    </source>
</evidence>
<keyword evidence="1" id="KW-1133">Transmembrane helix</keyword>
<reference evidence="2 3" key="1">
    <citation type="submission" date="2024-02" db="EMBL/GenBank/DDBJ databases">
        <title>High-quality chromosome-scale genome assembly of Pensacola bahiagrass (Paspalum notatum Flugge var. saurae).</title>
        <authorList>
            <person name="Vega J.M."/>
            <person name="Podio M."/>
            <person name="Orjuela J."/>
            <person name="Siena L.A."/>
            <person name="Pessino S.C."/>
            <person name="Combes M.C."/>
            <person name="Mariac C."/>
            <person name="Albertini E."/>
            <person name="Pupilli F."/>
            <person name="Ortiz J.P.A."/>
            <person name="Leblanc O."/>
        </authorList>
    </citation>
    <scope>NUCLEOTIDE SEQUENCE [LARGE SCALE GENOMIC DNA]</scope>
    <source>
        <strain evidence="2">R1</strain>
        <tissue evidence="2">Leaf</tissue>
    </source>
</reference>
<keyword evidence="1" id="KW-0812">Transmembrane</keyword>
<accession>A0AAQ3WSX3</accession>
<dbReference type="AlphaFoldDB" id="A0AAQ3WSX3"/>
<name>A0AAQ3WSX3_PASNO</name>
<sequence length="159" mass="16534">MGSGCGRVVEFNGILSVCRRLLLTSVVVVVLPGVVAVTGAGSPGDLAVPRGLLVLLQQRLVVVGYSGVLLRRVAMPGLGGVRGASSFPHVVGRLAGRLGGGGVVGCAVVDAVAVVLQRRRRRLVHPRWQVVDDEVVVVGVAEAREPEAHSRRLAPLDLC</sequence>
<proteinExistence type="predicted"/>
<dbReference type="Proteomes" id="UP001341281">
    <property type="component" value="Chromosome 04"/>
</dbReference>
<evidence type="ECO:0000313" key="3">
    <source>
        <dbReference type="Proteomes" id="UP001341281"/>
    </source>
</evidence>
<dbReference type="EMBL" id="CP144748">
    <property type="protein sequence ID" value="WVZ72176.1"/>
    <property type="molecule type" value="Genomic_DNA"/>
</dbReference>